<accession>A0A1G4I612</accession>
<feature type="domain" description="SHQ1-like CS" evidence="4">
    <location>
        <begin position="3"/>
        <end position="90"/>
    </location>
</feature>
<gene>
    <name evidence="5" type="ORF">TEOVI_000501900</name>
</gene>
<dbReference type="Proteomes" id="UP000195570">
    <property type="component" value="Unassembled WGS sequence"/>
</dbReference>
<dbReference type="InterPro" id="IPR048696">
    <property type="entry name" value="SHQ1-like_CS"/>
</dbReference>
<dbReference type="Pfam" id="PF21413">
    <property type="entry name" value="SHQ1-like_CS"/>
    <property type="match status" value="1"/>
</dbReference>
<sequence>MLTPVFVCTQDDSFVIVAITLSAMCKVMGAAFDITRLQFTFHCAPYYLRLKFDQPIAEGRGERATFDIASSLLTVYIPKENRGEVFTNLDNPAYLIATDMERRRLVQLVGGVCSAVRAENEAANEEERECGDDEGEDTEFRQRLQAPRGHTIDLKEGFGDYGFAASFHGTFAALDADVVADILDLPCNPDETTGEQRRQLRTQREQEDFDEDAVLLSFEDAEGDVECLLRYVPQHQRDYMNALDAEGIRYVRPATAMETVCCPVTSDNSGDNGSVCVNRSDTLEEEDVVLPDGSGLVNIWTGNIADFKRPLIEEVQPTEPSTEDHEAAHAAASSVPDTSGENSTMSSKCLAVPQRRPCANFTTEEQAVLLRITAPRLLFPPVGSAVNALTLDILLAEAYDDIVTEGAGCSESLWNVCKLSPALSWLDSPNTVYDACLAFARRVLVYPLHRNFALVQRAFSLVGIRLLLGKSYVIKALLRVRDILAHAEHRHVLVTLFMSPLIGYWMNVQDVDKRLAQLALEMHGHVTRTAPEWETVPPTPHTALLLQQRRQMFPLHVLNLGLPIS</sequence>
<dbReference type="GeneID" id="92378959"/>
<organism evidence="5 6">
    <name type="scientific">Trypanosoma equiperdum</name>
    <dbReference type="NCBI Taxonomy" id="5694"/>
    <lineage>
        <taxon>Eukaryota</taxon>
        <taxon>Discoba</taxon>
        <taxon>Euglenozoa</taxon>
        <taxon>Kinetoplastea</taxon>
        <taxon>Metakinetoplastina</taxon>
        <taxon>Trypanosomatida</taxon>
        <taxon>Trypanosomatidae</taxon>
        <taxon>Trypanosoma</taxon>
    </lineage>
</organism>
<dbReference type="InterPro" id="IPR039742">
    <property type="entry name" value="Shq1"/>
</dbReference>
<dbReference type="Pfam" id="PF04925">
    <property type="entry name" value="SHQ1"/>
    <property type="match status" value="1"/>
</dbReference>
<dbReference type="GO" id="GO:0005737">
    <property type="term" value="C:cytoplasm"/>
    <property type="evidence" value="ECO:0007669"/>
    <property type="project" value="TreeGrafter"/>
</dbReference>
<dbReference type="VEuPathDB" id="TriTrypDB:TEOVI_000501900"/>
<keyword evidence="6" id="KW-1185">Reference proteome</keyword>
<dbReference type="PANTHER" id="PTHR12967:SF0">
    <property type="entry name" value="PROTEIN SHQ1 HOMOLOG"/>
    <property type="match status" value="1"/>
</dbReference>
<dbReference type="InterPro" id="IPR007009">
    <property type="entry name" value="Shq1_C"/>
</dbReference>
<evidence type="ECO:0000256" key="1">
    <source>
        <dbReference type="ARBA" id="ARBA00005607"/>
    </source>
</evidence>
<evidence type="ECO:0000313" key="6">
    <source>
        <dbReference type="Proteomes" id="UP000195570"/>
    </source>
</evidence>
<comment type="similarity">
    <text evidence="1">Belongs to the SHQ1 family.</text>
</comment>
<dbReference type="PANTHER" id="PTHR12967">
    <property type="entry name" value="PROTEIN SHQ1 HOMOLOG"/>
    <property type="match status" value="1"/>
</dbReference>
<dbReference type="EMBL" id="CZPT02000727">
    <property type="protein sequence ID" value="SCU67342.1"/>
    <property type="molecule type" value="Genomic_DNA"/>
</dbReference>
<dbReference type="GO" id="GO:0005654">
    <property type="term" value="C:nucleoplasm"/>
    <property type="evidence" value="ECO:0007669"/>
    <property type="project" value="TreeGrafter"/>
</dbReference>
<evidence type="ECO:0000256" key="2">
    <source>
        <dbReference type="SAM" id="MobiDB-lite"/>
    </source>
</evidence>
<dbReference type="FunFam" id="2.60.40.790:FF:000080">
    <property type="entry name" value="Protein SHQ1 homolog"/>
    <property type="match status" value="1"/>
</dbReference>
<evidence type="ECO:0000259" key="4">
    <source>
        <dbReference type="Pfam" id="PF21413"/>
    </source>
</evidence>
<comment type="caution">
    <text evidence="5">The sequence shown here is derived from an EMBL/GenBank/DDBJ whole genome shotgun (WGS) entry which is preliminary data.</text>
</comment>
<feature type="region of interest" description="Disordered" evidence="2">
    <location>
        <begin position="316"/>
        <end position="345"/>
    </location>
</feature>
<evidence type="ECO:0000313" key="5">
    <source>
        <dbReference type="EMBL" id="SCU67342.1"/>
    </source>
</evidence>
<dbReference type="Gene3D" id="2.60.40.790">
    <property type="match status" value="1"/>
</dbReference>
<protein>
    <submittedName>
        <fullName evidence="5">SHQ1 protein, putative</fullName>
    </submittedName>
</protein>
<dbReference type="InterPro" id="IPR008978">
    <property type="entry name" value="HSP20-like_chaperone"/>
</dbReference>
<proteinExistence type="inferred from homology"/>
<feature type="domain" description="Shq1 C-terminal" evidence="3">
    <location>
        <begin position="359"/>
        <end position="525"/>
    </location>
</feature>
<name>A0A1G4I612_TRYEQ</name>
<reference evidence="5" key="1">
    <citation type="submission" date="2016-09" db="EMBL/GenBank/DDBJ databases">
        <authorList>
            <person name="Hebert L."/>
            <person name="Moumen B."/>
        </authorList>
    </citation>
    <scope>NUCLEOTIDE SEQUENCE [LARGE SCALE GENOMIC DNA]</scope>
    <source>
        <strain evidence="5">OVI</strain>
    </source>
</reference>
<dbReference type="RefSeq" id="XP_067078671.1">
    <property type="nucleotide sequence ID" value="XM_067222570.1"/>
</dbReference>
<dbReference type="GO" id="GO:0000493">
    <property type="term" value="P:box H/ACA snoRNP assembly"/>
    <property type="evidence" value="ECO:0007669"/>
    <property type="project" value="InterPro"/>
</dbReference>
<dbReference type="GO" id="GO:0051082">
    <property type="term" value="F:unfolded protein binding"/>
    <property type="evidence" value="ECO:0007669"/>
    <property type="project" value="TreeGrafter"/>
</dbReference>
<feature type="compositionally biased region" description="Polar residues" evidence="2">
    <location>
        <begin position="335"/>
        <end position="345"/>
    </location>
</feature>
<evidence type="ECO:0000259" key="3">
    <source>
        <dbReference type="Pfam" id="PF04925"/>
    </source>
</evidence>
<dbReference type="AlphaFoldDB" id="A0A1G4I612"/>